<feature type="domain" description="SH3b" evidence="2">
    <location>
        <begin position="45"/>
        <end position="116"/>
    </location>
</feature>
<dbReference type="Pfam" id="PF08239">
    <property type="entry name" value="SH3_3"/>
    <property type="match status" value="1"/>
</dbReference>
<feature type="chain" id="PRO_5024887456" evidence="1">
    <location>
        <begin position="22"/>
        <end position="119"/>
    </location>
</feature>
<dbReference type="SMART" id="SM00287">
    <property type="entry name" value="SH3b"/>
    <property type="match status" value="1"/>
</dbReference>
<dbReference type="RefSeq" id="WP_152264703.1">
    <property type="nucleotide sequence ID" value="NZ_VOKX01000070.1"/>
</dbReference>
<dbReference type="EMBL" id="VOKX01000070">
    <property type="protein sequence ID" value="KAB7839609.1"/>
    <property type="molecule type" value="Genomic_DNA"/>
</dbReference>
<dbReference type="AlphaFoldDB" id="A0A5N5W5R1"/>
<dbReference type="PROSITE" id="PS51781">
    <property type="entry name" value="SH3B"/>
    <property type="match status" value="1"/>
</dbReference>
<dbReference type="Proteomes" id="UP000327000">
    <property type="component" value="Unassembled WGS sequence"/>
</dbReference>
<evidence type="ECO:0000313" key="4">
    <source>
        <dbReference type="Proteomes" id="UP000327000"/>
    </source>
</evidence>
<name>A0A5N5W5R1_STRMB</name>
<keyword evidence="1" id="KW-0732">Signal</keyword>
<dbReference type="OrthoDB" id="4331904at2"/>
<keyword evidence="4" id="KW-1185">Reference proteome</keyword>
<evidence type="ECO:0000256" key="1">
    <source>
        <dbReference type="SAM" id="SignalP"/>
    </source>
</evidence>
<feature type="signal peptide" evidence="1">
    <location>
        <begin position="1"/>
        <end position="21"/>
    </location>
</feature>
<reference evidence="3 4" key="1">
    <citation type="journal article" date="2019" name="Microb. Cell Fact.">
        <title>Exploring novel herbicidin analogues by transcriptional regulator overexpression and MS/MS molecular networking.</title>
        <authorList>
            <person name="Shi Y."/>
            <person name="Gu R."/>
            <person name="Li Y."/>
            <person name="Wang X."/>
            <person name="Ren W."/>
            <person name="Li X."/>
            <person name="Wang L."/>
            <person name="Xie Y."/>
            <person name="Hong B."/>
        </authorList>
    </citation>
    <scope>NUCLEOTIDE SEQUENCE [LARGE SCALE GENOMIC DNA]</scope>
    <source>
        <strain evidence="3 4">US-43</strain>
    </source>
</reference>
<sequence length="119" mass="12359">MRRISLALTTAALVGTAGALAAPAQAAAPAAAPRAATVAAKECHEDNAMIYTDGTRLRSKASTSGAVKGQLYFGDPIRILRKSGGWDYVQLKSKSKGGLAKGTRGWVAHKNIIPPFCGH</sequence>
<comment type="caution">
    <text evidence="3">The sequence shown here is derived from an EMBL/GenBank/DDBJ whole genome shotgun (WGS) entry which is preliminary data.</text>
</comment>
<organism evidence="3 4">
    <name type="scientific">Streptomyces mobaraensis</name>
    <name type="common">Streptoverticillium mobaraense</name>
    <dbReference type="NCBI Taxonomy" id="35621"/>
    <lineage>
        <taxon>Bacteria</taxon>
        <taxon>Bacillati</taxon>
        <taxon>Actinomycetota</taxon>
        <taxon>Actinomycetes</taxon>
        <taxon>Kitasatosporales</taxon>
        <taxon>Streptomycetaceae</taxon>
        <taxon>Streptomyces</taxon>
    </lineage>
</organism>
<proteinExistence type="predicted"/>
<dbReference type="Gene3D" id="2.30.30.40">
    <property type="entry name" value="SH3 Domains"/>
    <property type="match status" value="1"/>
</dbReference>
<evidence type="ECO:0000259" key="2">
    <source>
        <dbReference type="PROSITE" id="PS51781"/>
    </source>
</evidence>
<accession>A0A5N5W5R1</accession>
<dbReference type="InterPro" id="IPR003646">
    <property type="entry name" value="SH3-like_bac-type"/>
</dbReference>
<protein>
    <submittedName>
        <fullName evidence="3">SH3 domain-containing protein</fullName>
    </submittedName>
</protein>
<gene>
    <name evidence="3" type="ORF">FRZ00_22055</name>
</gene>
<evidence type="ECO:0000313" key="3">
    <source>
        <dbReference type="EMBL" id="KAB7839609.1"/>
    </source>
</evidence>